<comment type="caution">
    <text evidence="2">The sequence shown here is derived from an EMBL/GenBank/DDBJ whole genome shotgun (WGS) entry which is preliminary data.</text>
</comment>
<evidence type="ECO:0000313" key="2">
    <source>
        <dbReference type="EMBL" id="RXK14726.1"/>
    </source>
</evidence>
<evidence type="ECO:0008006" key="4">
    <source>
        <dbReference type="Google" id="ProtNLM"/>
    </source>
</evidence>
<evidence type="ECO:0000256" key="1">
    <source>
        <dbReference type="SAM" id="SignalP"/>
    </source>
</evidence>
<feature type="signal peptide" evidence="1">
    <location>
        <begin position="1"/>
        <end position="22"/>
    </location>
</feature>
<dbReference type="AlphaFoldDB" id="A0AAX2AGW1"/>
<keyword evidence="1" id="KW-0732">Signal</keyword>
<organism evidence="2 3">
    <name type="scientific">Malaciobacter mytili LMG 24559</name>
    <dbReference type="NCBI Taxonomy" id="1032238"/>
    <lineage>
        <taxon>Bacteria</taxon>
        <taxon>Pseudomonadati</taxon>
        <taxon>Campylobacterota</taxon>
        <taxon>Epsilonproteobacteria</taxon>
        <taxon>Campylobacterales</taxon>
        <taxon>Arcobacteraceae</taxon>
        <taxon>Malaciobacter</taxon>
    </lineage>
</organism>
<dbReference type="InterPro" id="IPR019613">
    <property type="entry name" value="DUF4198"/>
</dbReference>
<gene>
    <name evidence="2" type="ORF">CP985_12230</name>
</gene>
<proteinExistence type="predicted"/>
<keyword evidence="3" id="KW-1185">Reference proteome</keyword>
<protein>
    <recommendedName>
        <fullName evidence="4">DUF4198 domain-containing protein</fullName>
    </recommendedName>
</protein>
<evidence type="ECO:0000313" key="3">
    <source>
        <dbReference type="Proteomes" id="UP000290092"/>
    </source>
</evidence>
<dbReference type="RefSeq" id="WP_114842270.1">
    <property type="nucleotide sequence ID" value="NZ_CP031219.1"/>
</dbReference>
<feature type="chain" id="PRO_5043567374" description="DUF4198 domain-containing protein" evidence="1">
    <location>
        <begin position="23"/>
        <end position="229"/>
    </location>
</feature>
<dbReference type="KEGG" id="amyt:AMYT_1859"/>
<dbReference type="EMBL" id="NXID01000053">
    <property type="protein sequence ID" value="RXK14726.1"/>
    <property type="molecule type" value="Genomic_DNA"/>
</dbReference>
<dbReference type="Pfam" id="PF10670">
    <property type="entry name" value="DUF4198"/>
    <property type="match status" value="1"/>
</dbReference>
<dbReference type="Proteomes" id="UP000290092">
    <property type="component" value="Unassembled WGS sequence"/>
</dbReference>
<sequence>MKKFTISLLLATSALFAHQITAKKDVNGTYKAQFWAHGEFQKFEARQLKGASAYDINNKEIKTGIDYSKDTTLLTAKKPAMITLAFDAGYWVEGDKGYENIEPSKYKGIVYNTLKSVKYGKRYFEWSDAFLKPTGMKMEIIPLINPFTIKKGDKLPVLVLKDGEAFENASFETSDYGDLDIKTNKYGIANIPVKNSGLQIIAAVYYADEISDNNANKITIQSSISFEVK</sequence>
<accession>A0AAX2AGW1</accession>
<reference evidence="2 3" key="1">
    <citation type="submission" date="2017-09" db="EMBL/GenBank/DDBJ databases">
        <title>Genomics of the genus Arcobacter.</title>
        <authorList>
            <person name="Perez-Cataluna A."/>
            <person name="Figueras M.J."/>
            <person name="Salas-Masso N."/>
        </authorList>
    </citation>
    <scope>NUCLEOTIDE SEQUENCE [LARGE SCALE GENOMIC DNA]</scope>
    <source>
        <strain evidence="2 3">CECT 7386</strain>
    </source>
</reference>
<name>A0AAX2AGW1_9BACT</name>